<organism evidence="2 3">
    <name type="scientific">Marivirga aurantiaca</name>
    <dbReference type="NCBI Taxonomy" id="2802615"/>
    <lineage>
        <taxon>Bacteria</taxon>
        <taxon>Pseudomonadati</taxon>
        <taxon>Bacteroidota</taxon>
        <taxon>Cytophagia</taxon>
        <taxon>Cytophagales</taxon>
        <taxon>Marivirgaceae</taxon>
        <taxon>Marivirga</taxon>
    </lineage>
</organism>
<sequence length="389" mass="42048">MIKHFKYIAFLLLLNMSACNTEEGVTPSSTEAFLKIIPGAGFDEPVSIDVLSNGDLLIVSNNTSFNQGETGTTTKIRVVRLTQSGNKVFDKYYPESLSESWEAKQTVFYTDDKIIIGANIDEGNGLVLFQTNASGDSVTSSQITYEGENLNLIGAEKESEEDLLLLSSLSGNPAYDVRVNKLNTISMSSTEERSELLNSVPSSNAVQTGNNTFALGLGPVIFYINDDNDAALTSVPSQNFTIKHLTNYQETSKTIAFGEVQQNNQTHLFSYWTSPGQASTNAQPLVFNRGSDSDFLKGVKATSEGVLLSGSTERGVNNTASKQADFLLLKTDINGNLLFTSTFGSEGNDDTLFDAVELNNGIYAVGTTNFAGSLTMVFVKLNNKGLLIN</sequence>
<evidence type="ECO:0000313" key="3">
    <source>
        <dbReference type="Proteomes" id="UP000611723"/>
    </source>
</evidence>
<feature type="signal peptide" evidence="1">
    <location>
        <begin position="1"/>
        <end position="21"/>
    </location>
</feature>
<keyword evidence="1" id="KW-0732">Signal</keyword>
<comment type="caution">
    <text evidence="2">The sequence shown here is derived from an EMBL/GenBank/DDBJ whole genome shotgun (WGS) entry which is preliminary data.</text>
</comment>
<dbReference type="Proteomes" id="UP000611723">
    <property type="component" value="Unassembled WGS sequence"/>
</dbReference>
<keyword evidence="3" id="KW-1185">Reference proteome</keyword>
<dbReference type="EMBL" id="JAEQBW010000014">
    <property type="protein sequence ID" value="MBK6267127.1"/>
    <property type="molecule type" value="Genomic_DNA"/>
</dbReference>
<evidence type="ECO:0000313" key="2">
    <source>
        <dbReference type="EMBL" id="MBK6267127.1"/>
    </source>
</evidence>
<reference evidence="2" key="1">
    <citation type="submission" date="2021-01" db="EMBL/GenBank/DDBJ databases">
        <title>Marivirga aurantiaca sp. nov., isolated from intertidal surface sediments.</title>
        <authorList>
            <person name="Zhang M."/>
        </authorList>
    </citation>
    <scope>NUCLEOTIDE SEQUENCE</scope>
    <source>
        <strain evidence="2">S37H4</strain>
    </source>
</reference>
<protein>
    <submittedName>
        <fullName evidence="2">Uncharacterized protein</fullName>
    </submittedName>
</protein>
<gene>
    <name evidence="2" type="ORF">JKA74_18935</name>
</gene>
<dbReference type="PANTHER" id="PTHR42754">
    <property type="entry name" value="ENDOGLUCANASE"/>
    <property type="match status" value="1"/>
</dbReference>
<dbReference type="RefSeq" id="WP_201432817.1">
    <property type="nucleotide sequence ID" value="NZ_JAEQBW010000014.1"/>
</dbReference>
<proteinExistence type="predicted"/>
<accession>A0A934X296</accession>
<feature type="chain" id="PRO_5037207573" evidence="1">
    <location>
        <begin position="22"/>
        <end position="389"/>
    </location>
</feature>
<name>A0A934X296_9BACT</name>
<dbReference type="PANTHER" id="PTHR42754:SF1">
    <property type="entry name" value="LIPOPROTEIN"/>
    <property type="match status" value="1"/>
</dbReference>
<dbReference type="AlphaFoldDB" id="A0A934X296"/>
<evidence type="ECO:0000256" key="1">
    <source>
        <dbReference type="SAM" id="SignalP"/>
    </source>
</evidence>